<dbReference type="CDD" id="cd07043">
    <property type="entry name" value="STAS_anti-anti-sigma_factors"/>
    <property type="match status" value="1"/>
</dbReference>
<evidence type="ECO:0000313" key="3">
    <source>
        <dbReference type="EMBL" id="HGZ42208.1"/>
    </source>
</evidence>
<protein>
    <submittedName>
        <fullName evidence="3">Anti-sigma factor antagonist</fullName>
    </submittedName>
</protein>
<feature type="region of interest" description="Disordered" evidence="1">
    <location>
        <begin position="1"/>
        <end position="54"/>
    </location>
</feature>
<sequence>MQTSARKPCCTASARASRSGTPSGSAPSSRSSRASSSRSPPTWSGRTDVALPLPSTPASAAAPFALNLELSHGRHGATARVEWHDRGGERVALLRLAGWIDRVAAQRLVRALEDIADRGARQLILDCQHLRHVDYRLVPELVDALGRFESHAGGFVVCGLSRYLRDLVRLAGCESRLRCWPSAAELLAGGGEPARERAS</sequence>
<dbReference type="PROSITE" id="PS50801">
    <property type="entry name" value="STAS"/>
    <property type="match status" value="1"/>
</dbReference>
<organism evidence="3">
    <name type="scientific">Eiseniibacteriota bacterium</name>
    <dbReference type="NCBI Taxonomy" id="2212470"/>
    <lineage>
        <taxon>Bacteria</taxon>
        <taxon>Candidatus Eiseniibacteriota</taxon>
    </lineage>
</organism>
<dbReference type="Gene3D" id="3.30.750.24">
    <property type="entry name" value="STAS domain"/>
    <property type="match status" value="1"/>
</dbReference>
<dbReference type="SUPFAM" id="SSF52091">
    <property type="entry name" value="SpoIIaa-like"/>
    <property type="match status" value="1"/>
</dbReference>
<gene>
    <name evidence="3" type="ORF">ENR23_02070</name>
</gene>
<reference evidence="3" key="1">
    <citation type="journal article" date="2020" name="mSystems">
        <title>Genome- and Community-Level Interaction Insights into Carbon Utilization and Element Cycling Functions of Hydrothermarchaeota in Hydrothermal Sediment.</title>
        <authorList>
            <person name="Zhou Z."/>
            <person name="Liu Y."/>
            <person name="Xu W."/>
            <person name="Pan J."/>
            <person name="Luo Z.H."/>
            <person name="Li M."/>
        </authorList>
    </citation>
    <scope>NUCLEOTIDE SEQUENCE [LARGE SCALE GENOMIC DNA]</scope>
    <source>
        <strain evidence="3">SpSt-381</strain>
    </source>
</reference>
<feature type="domain" description="STAS" evidence="2">
    <location>
        <begin position="91"/>
        <end position="172"/>
    </location>
</feature>
<comment type="caution">
    <text evidence="3">The sequence shown here is derived from an EMBL/GenBank/DDBJ whole genome shotgun (WGS) entry which is preliminary data.</text>
</comment>
<dbReference type="Pfam" id="PF01740">
    <property type="entry name" value="STAS"/>
    <property type="match status" value="1"/>
</dbReference>
<evidence type="ECO:0000256" key="1">
    <source>
        <dbReference type="SAM" id="MobiDB-lite"/>
    </source>
</evidence>
<dbReference type="InterPro" id="IPR002645">
    <property type="entry name" value="STAS_dom"/>
</dbReference>
<dbReference type="AlphaFoldDB" id="A0A832I0H9"/>
<proteinExistence type="predicted"/>
<dbReference type="InterPro" id="IPR036513">
    <property type="entry name" value="STAS_dom_sf"/>
</dbReference>
<dbReference type="EMBL" id="DSQF01000003">
    <property type="protein sequence ID" value="HGZ42208.1"/>
    <property type="molecule type" value="Genomic_DNA"/>
</dbReference>
<accession>A0A832I0H9</accession>
<name>A0A832I0H9_UNCEI</name>
<feature type="compositionally biased region" description="Low complexity" evidence="1">
    <location>
        <begin position="11"/>
        <end position="54"/>
    </location>
</feature>
<evidence type="ECO:0000259" key="2">
    <source>
        <dbReference type="PROSITE" id="PS50801"/>
    </source>
</evidence>